<evidence type="ECO:0000256" key="2">
    <source>
        <dbReference type="ARBA" id="ARBA00010989"/>
    </source>
</evidence>
<keyword evidence="3" id="KW-0285">Flavoprotein</keyword>
<keyword evidence="8" id="KW-1185">Reference proteome</keyword>
<dbReference type="InterPro" id="IPR036188">
    <property type="entry name" value="FAD/NAD-bd_sf"/>
</dbReference>
<dbReference type="AlphaFoldDB" id="A0A8T0GXU5"/>
<gene>
    <name evidence="7" type="ORF">KC19_8G016200</name>
</gene>
<evidence type="ECO:0000256" key="1">
    <source>
        <dbReference type="ARBA" id="ARBA00001974"/>
    </source>
</evidence>
<dbReference type="PROSITE" id="PS51257">
    <property type="entry name" value="PROKAR_LIPOPROTEIN"/>
    <property type="match status" value="1"/>
</dbReference>
<dbReference type="GO" id="GO:0050660">
    <property type="term" value="F:flavin adenine dinucleotide binding"/>
    <property type="evidence" value="ECO:0007669"/>
    <property type="project" value="InterPro"/>
</dbReference>
<organism evidence="7 8">
    <name type="scientific">Ceratodon purpureus</name>
    <name type="common">Fire moss</name>
    <name type="synonym">Dicranum purpureum</name>
    <dbReference type="NCBI Taxonomy" id="3225"/>
    <lineage>
        <taxon>Eukaryota</taxon>
        <taxon>Viridiplantae</taxon>
        <taxon>Streptophyta</taxon>
        <taxon>Embryophyta</taxon>
        <taxon>Bryophyta</taxon>
        <taxon>Bryophytina</taxon>
        <taxon>Bryopsida</taxon>
        <taxon>Dicranidae</taxon>
        <taxon>Pseudoditrichales</taxon>
        <taxon>Ditrichaceae</taxon>
        <taxon>Ceratodon</taxon>
    </lineage>
</organism>
<proteinExistence type="inferred from homology"/>
<evidence type="ECO:0000259" key="6">
    <source>
        <dbReference type="Pfam" id="PF01266"/>
    </source>
</evidence>
<dbReference type="Proteomes" id="UP000822688">
    <property type="component" value="Chromosome 8"/>
</dbReference>
<evidence type="ECO:0000256" key="3">
    <source>
        <dbReference type="ARBA" id="ARBA00022630"/>
    </source>
</evidence>
<dbReference type="Gene3D" id="3.50.50.60">
    <property type="entry name" value="FAD/NAD(P)-binding domain"/>
    <property type="match status" value="1"/>
</dbReference>
<dbReference type="EMBL" id="CM026429">
    <property type="protein sequence ID" value="KAG0563255.1"/>
    <property type="molecule type" value="Genomic_DNA"/>
</dbReference>
<comment type="cofactor">
    <cofactor evidence="1">
        <name>FAD</name>
        <dbReference type="ChEBI" id="CHEBI:57692"/>
    </cofactor>
</comment>
<protein>
    <recommendedName>
        <fullName evidence="6">FAD dependent oxidoreductase domain-containing protein</fullName>
    </recommendedName>
</protein>
<dbReference type="PANTHER" id="PTHR10961:SF10">
    <property type="entry name" value="FAD DEPENDENT OXIDOREDUCTASE DOMAIN-CONTAINING PROTEIN"/>
    <property type="match status" value="1"/>
</dbReference>
<comment type="caution">
    <text evidence="7">The sequence shown here is derived from an EMBL/GenBank/DDBJ whole genome shotgun (WGS) entry which is preliminary data.</text>
</comment>
<evidence type="ECO:0000256" key="4">
    <source>
        <dbReference type="ARBA" id="ARBA00022827"/>
    </source>
</evidence>
<dbReference type="InterPro" id="IPR045170">
    <property type="entry name" value="MTOX"/>
</dbReference>
<evidence type="ECO:0000313" key="8">
    <source>
        <dbReference type="Proteomes" id="UP000822688"/>
    </source>
</evidence>
<keyword evidence="4" id="KW-0274">FAD</keyword>
<comment type="similarity">
    <text evidence="2">Belongs to the MSOX/MTOX family.</text>
</comment>
<feature type="domain" description="FAD dependent oxidoreductase" evidence="6">
    <location>
        <begin position="11"/>
        <end position="387"/>
    </location>
</feature>
<dbReference type="InterPro" id="IPR006076">
    <property type="entry name" value="FAD-dep_OxRdtase"/>
</dbReference>
<accession>A0A8T0GXU5</accession>
<dbReference type="Pfam" id="PF01266">
    <property type="entry name" value="DAO"/>
    <property type="match status" value="1"/>
</dbReference>
<keyword evidence="5" id="KW-0560">Oxidoreductase</keyword>
<name>A0A8T0GXU5_CERPU</name>
<dbReference type="SUPFAM" id="SSF51905">
    <property type="entry name" value="FAD/NAD(P)-binding domain"/>
    <property type="match status" value="1"/>
</dbReference>
<sequence length="424" mass="46438">MEHERAGRFEVAVIGLGVIGSAACRHLSLSSQSVLGIGPREPHDWKAHTGVFASHYDEGRLTRIVDKDDVWAKLAARSIASYKAVEEESGVKFHYPVGSLRVTPFYKEDGDSMVVAYHTGSRNGAPVELIESGDELGKRFPYFHFEERQAGVMEAGGAGYVNPREMVRAQLEVAAKHGAEIVAETAVKVEAGEGGVRIVTDTGRVFEAAKVLLCTDAYTNLLLPEQDALALTTYLVSVLLAEVDVDEAEKLKGMPSIIWRLRSHPYFHSIYACPPVLYPDGKTCVKIGGTEWKPYSRSSASDFLEWFHSDEGRPVETKFLQEILAELLPETSFKSFSRKSCFVTYTANNYPYIAAADGAKSTAEARVFVCTGGCGAAAKSSDEIGRIGALLVTHRTWEYDLDERLFKGVSAAASKFDAKMIPHV</sequence>
<dbReference type="GO" id="GO:0008115">
    <property type="term" value="F:sarcosine oxidase activity"/>
    <property type="evidence" value="ECO:0007669"/>
    <property type="project" value="TreeGrafter"/>
</dbReference>
<dbReference type="PANTHER" id="PTHR10961">
    <property type="entry name" value="PEROXISOMAL SARCOSINE OXIDASE"/>
    <property type="match status" value="1"/>
</dbReference>
<reference evidence="7" key="1">
    <citation type="submission" date="2020-06" db="EMBL/GenBank/DDBJ databases">
        <title>WGS assembly of Ceratodon purpureus strain R40.</title>
        <authorList>
            <person name="Carey S.B."/>
            <person name="Jenkins J."/>
            <person name="Shu S."/>
            <person name="Lovell J.T."/>
            <person name="Sreedasyam A."/>
            <person name="Maumus F."/>
            <person name="Tiley G.P."/>
            <person name="Fernandez-Pozo N."/>
            <person name="Barry K."/>
            <person name="Chen C."/>
            <person name="Wang M."/>
            <person name="Lipzen A."/>
            <person name="Daum C."/>
            <person name="Saski C.A."/>
            <person name="Payton A.C."/>
            <person name="Mcbreen J.C."/>
            <person name="Conrad R.E."/>
            <person name="Kollar L.M."/>
            <person name="Olsson S."/>
            <person name="Huttunen S."/>
            <person name="Landis J.B."/>
            <person name="Wickett N.J."/>
            <person name="Johnson M.G."/>
            <person name="Rensing S.A."/>
            <person name="Grimwood J."/>
            <person name="Schmutz J."/>
            <person name="Mcdaniel S.F."/>
        </authorList>
    </citation>
    <scope>NUCLEOTIDE SEQUENCE</scope>
    <source>
        <strain evidence="7">R40</strain>
    </source>
</reference>
<dbReference type="Gene3D" id="3.30.9.10">
    <property type="entry name" value="D-Amino Acid Oxidase, subunit A, domain 2"/>
    <property type="match status" value="1"/>
</dbReference>
<evidence type="ECO:0000256" key="5">
    <source>
        <dbReference type="ARBA" id="ARBA00023002"/>
    </source>
</evidence>
<evidence type="ECO:0000313" key="7">
    <source>
        <dbReference type="EMBL" id="KAG0563255.1"/>
    </source>
</evidence>